<proteinExistence type="predicted"/>
<gene>
    <name evidence="1" type="ORF">CR513_61967</name>
</gene>
<sequence length="120" mass="13668">MVYICNRPMEQPIAIKEVSPGLHLLSNANLDSPCHKGQRLEVGFKEEVGKYGEGEIAVKEVIKKLMKDKIKADESHLPHICSLDWELNLSSIFVEVETPLAYLDDGTWKEHVIDFHIQNQ</sequence>
<dbReference type="Proteomes" id="UP000257109">
    <property type="component" value="Unassembled WGS sequence"/>
</dbReference>
<evidence type="ECO:0000313" key="1">
    <source>
        <dbReference type="EMBL" id="RDX58715.1"/>
    </source>
</evidence>
<dbReference type="EMBL" id="QJKJ01017258">
    <property type="protein sequence ID" value="RDX58715.1"/>
    <property type="molecule type" value="Genomic_DNA"/>
</dbReference>
<protein>
    <submittedName>
        <fullName evidence="1">Uncharacterized protein</fullName>
    </submittedName>
</protein>
<dbReference type="OrthoDB" id="191601at2759"/>
<comment type="caution">
    <text evidence="1">The sequence shown here is derived from an EMBL/GenBank/DDBJ whole genome shotgun (WGS) entry which is preliminary data.</text>
</comment>
<dbReference type="InterPro" id="IPR008551">
    <property type="entry name" value="TANGO2"/>
</dbReference>
<evidence type="ECO:0000313" key="2">
    <source>
        <dbReference type="Proteomes" id="UP000257109"/>
    </source>
</evidence>
<feature type="non-terminal residue" evidence="1">
    <location>
        <position position="1"/>
    </location>
</feature>
<dbReference type="AlphaFoldDB" id="A0A371E1L8"/>
<name>A0A371E1L8_MUCPR</name>
<dbReference type="PANTHER" id="PTHR17985">
    <property type="entry name" value="SER/THR-RICH PROTEIN T10 IN DGCR REGION"/>
    <property type="match status" value="1"/>
</dbReference>
<dbReference type="PANTHER" id="PTHR17985:SF8">
    <property type="entry name" value="TRANSPORT AND GOLGI ORGANIZATION PROTEIN 2 HOMOLOG"/>
    <property type="match status" value="1"/>
</dbReference>
<keyword evidence="2" id="KW-1185">Reference proteome</keyword>
<dbReference type="Pfam" id="PF05742">
    <property type="entry name" value="TANGO2"/>
    <property type="match status" value="1"/>
</dbReference>
<reference evidence="1" key="1">
    <citation type="submission" date="2018-05" db="EMBL/GenBank/DDBJ databases">
        <title>Draft genome of Mucuna pruriens seed.</title>
        <authorList>
            <person name="Nnadi N.E."/>
            <person name="Vos R."/>
            <person name="Hasami M.H."/>
            <person name="Devisetty U.K."/>
            <person name="Aguiy J.C."/>
        </authorList>
    </citation>
    <scope>NUCLEOTIDE SEQUENCE [LARGE SCALE GENOMIC DNA]</scope>
    <source>
        <strain evidence="1">JCA_2017</strain>
    </source>
</reference>
<accession>A0A371E1L8</accession>
<organism evidence="1 2">
    <name type="scientific">Mucuna pruriens</name>
    <name type="common">Velvet bean</name>
    <name type="synonym">Dolichos pruriens</name>
    <dbReference type="NCBI Taxonomy" id="157652"/>
    <lineage>
        <taxon>Eukaryota</taxon>
        <taxon>Viridiplantae</taxon>
        <taxon>Streptophyta</taxon>
        <taxon>Embryophyta</taxon>
        <taxon>Tracheophyta</taxon>
        <taxon>Spermatophyta</taxon>
        <taxon>Magnoliopsida</taxon>
        <taxon>eudicotyledons</taxon>
        <taxon>Gunneridae</taxon>
        <taxon>Pentapetalae</taxon>
        <taxon>rosids</taxon>
        <taxon>fabids</taxon>
        <taxon>Fabales</taxon>
        <taxon>Fabaceae</taxon>
        <taxon>Papilionoideae</taxon>
        <taxon>50 kb inversion clade</taxon>
        <taxon>NPAAA clade</taxon>
        <taxon>indigoferoid/millettioid clade</taxon>
        <taxon>Phaseoleae</taxon>
        <taxon>Mucuna</taxon>
    </lineage>
</organism>
<dbReference type="STRING" id="157652.A0A371E1L8"/>